<dbReference type="AlphaFoldDB" id="A0A3N2Q7Y5"/>
<keyword evidence="2" id="KW-1133">Transmembrane helix</keyword>
<feature type="transmembrane region" description="Helical" evidence="2">
    <location>
        <begin position="129"/>
        <end position="149"/>
    </location>
</feature>
<dbReference type="InterPro" id="IPR025187">
    <property type="entry name" value="DUF4112"/>
</dbReference>
<feature type="compositionally biased region" description="Polar residues" evidence="1">
    <location>
        <begin position="213"/>
        <end position="246"/>
    </location>
</feature>
<keyword evidence="2" id="KW-0472">Membrane</keyword>
<dbReference type="Pfam" id="PF13430">
    <property type="entry name" value="DUF4112"/>
    <property type="match status" value="1"/>
</dbReference>
<dbReference type="Proteomes" id="UP000272025">
    <property type="component" value="Unassembled WGS sequence"/>
</dbReference>
<dbReference type="PANTHER" id="PTHR35519">
    <property type="entry name" value="MEMBRANE PROTEINS"/>
    <property type="match status" value="1"/>
</dbReference>
<protein>
    <recommendedName>
        <fullName evidence="5">PH domain-containing protein</fullName>
    </recommendedName>
</protein>
<feature type="transmembrane region" description="Helical" evidence="2">
    <location>
        <begin position="78"/>
        <end position="99"/>
    </location>
</feature>
<evidence type="ECO:0000313" key="4">
    <source>
        <dbReference type="Proteomes" id="UP000272025"/>
    </source>
</evidence>
<sequence length="285" mass="31427">MASLVGKLITKRILKEKVGNNFGKEDPYFETVPATRLDGTPTGKVKKRKKALPPGVSDHDGKVLTKVKRRAWRLDMSLFSICGIRFGWGSAIAFIPAIGDALDALFALMVFRTCCQIEDGLPTSIKMKMMINIIFDFVLGLVPFVGDIADAAFRCNTKNAVLLEEHLREKGRKNLEKRGLPVPSVDPSDSEAFDRMARQEGQGSDDGSIVDRQPQSQTMGTSHGNGRHNGQSKGRTFNQDRPTNAPTVPPKAATRDNTRSSWFGFGGRQRRNDVEMGAPAVEPRR</sequence>
<gene>
    <name evidence="3" type="ORF">SODALDRAFT_326934</name>
</gene>
<dbReference type="GeneID" id="39578781"/>
<accession>A0A3N2Q7Y5</accession>
<name>A0A3N2Q7Y5_SODAK</name>
<dbReference type="OrthoDB" id="2103474at2759"/>
<dbReference type="RefSeq" id="XP_028470584.1">
    <property type="nucleotide sequence ID" value="XM_028610303.1"/>
</dbReference>
<dbReference type="EMBL" id="ML119051">
    <property type="protein sequence ID" value="ROT42778.1"/>
    <property type="molecule type" value="Genomic_DNA"/>
</dbReference>
<dbReference type="PANTHER" id="PTHR35519:SF2">
    <property type="entry name" value="PH DOMAIN PROTEIN"/>
    <property type="match status" value="1"/>
</dbReference>
<proteinExistence type="predicted"/>
<evidence type="ECO:0000313" key="3">
    <source>
        <dbReference type="EMBL" id="ROT42778.1"/>
    </source>
</evidence>
<reference evidence="3 4" key="1">
    <citation type="journal article" date="2018" name="Mol. Ecol.">
        <title>The obligate alkalophilic soda-lake fungus Sodiomyces alkalinus has shifted to a protein diet.</title>
        <authorList>
            <person name="Grum-Grzhimaylo A.A."/>
            <person name="Falkoski D.L."/>
            <person name="van den Heuvel J."/>
            <person name="Valero-Jimenez C.A."/>
            <person name="Min B."/>
            <person name="Choi I.G."/>
            <person name="Lipzen A."/>
            <person name="Daum C.G."/>
            <person name="Aanen D.K."/>
            <person name="Tsang A."/>
            <person name="Henrissat B."/>
            <person name="Bilanenko E.N."/>
            <person name="de Vries R.P."/>
            <person name="van Kan J.A.L."/>
            <person name="Grigoriev I.V."/>
            <person name="Debets A.J.M."/>
        </authorList>
    </citation>
    <scope>NUCLEOTIDE SEQUENCE [LARGE SCALE GENOMIC DNA]</scope>
    <source>
        <strain evidence="3 4">F11</strain>
    </source>
</reference>
<organism evidence="3 4">
    <name type="scientific">Sodiomyces alkalinus (strain CBS 110278 / VKM F-3762 / F11)</name>
    <name type="common">Alkaliphilic filamentous fungus</name>
    <dbReference type="NCBI Taxonomy" id="1314773"/>
    <lineage>
        <taxon>Eukaryota</taxon>
        <taxon>Fungi</taxon>
        <taxon>Dikarya</taxon>
        <taxon>Ascomycota</taxon>
        <taxon>Pezizomycotina</taxon>
        <taxon>Sordariomycetes</taxon>
        <taxon>Hypocreomycetidae</taxon>
        <taxon>Glomerellales</taxon>
        <taxon>Plectosphaerellaceae</taxon>
        <taxon>Sodiomyces</taxon>
    </lineage>
</organism>
<feature type="region of interest" description="Disordered" evidence="1">
    <location>
        <begin position="198"/>
        <end position="285"/>
    </location>
</feature>
<keyword evidence="2" id="KW-0812">Transmembrane</keyword>
<dbReference type="STRING" id="1314773.A0A3N2Q7Y5"/>
<evidence type="ECO:0000256" key="2">
    <source>
        <dbReference type="SAM" id="Phobius"/>
    </source>
</evidence>
<keyword evidence="4" id="KW-1185">Reference proteome</keyword>
<evidence type="ECO:0008006" key="5">
    <source>
        <dbReference type="Google" id="ProtNLM"/>
    </source>
</evidence>
<evidence type="ECO:0000256" key="1">
    <source>
        <dbReference type="SAM" id="MobiDB-lite"/>
    </source>
</evidence>